<evidence type="ECO:0000256" key="2">
    <source>
        <dbReference type="ARBA" id="ARBA00005752"/>
    </source>
</evidence>
<evidence type="ECO:0000256" key="7">
    <source>
        <dbReference type="ARBA" id="ARBA00022962"/>
    </source>
</evidence>
<evidence type="ECO:0000313" key="11">
    <source>
        <dbReference type="EMBL" id="ANY73382.1"/>
    </source>
</evidence>
<dbReference type="CDD" id="cd00712">
    <property type="entry name" value="AsnB"/>
    <property type="match status" value="1"/>
</dbReference>
<proteinExistence type="inferred from homology"/>
<dbReference type="EMBL" id="CP016809">
    <property type="protein sequence ID" value="ANY73382.1"/>
    <property type="molecule type" value="Genomic_DNA"/>
</dbReference>
<dbReference type="InterPro" id="IPR051786">
    <property type="entry name" value="ASN_synthetase/amidase"/>
</dbReference>
<dbReference type="RefSeq" id="WP_099477824.1">
    <property type="nucleotide sequence ID" value="NZ_CP016809.1"/>
</dbReference>
<dbReference type="Pfam" id="PF00733">
    <property type="entry name" value="Asn_synthase"/>
    <property type="match status" value="1"/>
</dbReference>
<keyword evidence="7" id="KW-0315">Glutamine amidotransferase</keyword>
<accession>A0A1B2E0D1</accession>
<evidence type="ECO:0000259" key="10">
    <source>
        <dbReference type="PROSITE" id="PS51278"/>
    </source>
</evidence>
<dbReference type="InterPro" id="IPR001962">
    <property type="entry name" value="Asn_synthase"/>
</dbReference>
<feature type="binding site" evidence="9">
    <location>
        <position position="100"/>
    </location>
    <ligand>
        <name>L-glutamine</name>
        <dbReference type="ChEBI" id="CHEBI:58359"/>
    </ligand>
</feature>
<dbReference type="EC" id="6.3.5.4" evidence="3"/>
<keyword evidence="5 9" id="KW-0067">ATP-binding</keyword>
<evidence type="ECO:0000256" key="1">
    <source>
        <dbReference type="ARBA" id="ARBA00005187"/>
    </source>
</evidence>
<keyword evidence="6" id="KW-0028">Amino-acid biosynthesis</keyword>
<protein>
    <recommendedName>
        <fullName evidence="3">asparagine synthase (glutamine-hydrolyzing)</fullName>
        <ecNumber evidence="3">6.3.5.4</ecNumber>
    </recommendedName>
</protein>
<reference evidence="11" key="1">
    <citation type="submission" date="2016-08" db="EMBL/GenBank/DDBJ databases">
        <title>Complete Genome Seqeunce of Paenibacillus sp. nov. IHBB 9852 from high altitute lake of Indian trans-Himalayas.</title>
        <authorList>
            <person name="Kiran S."/>
            <person name="Swarnkar M.K."/>
            <person name="Rana A."/>
            <person name="Tewari R."/>
            <person name="Gulati A."/>
        </authorList>
    </citation>
    <scope>NUCLEOTIDE SEQUENCE [LARGE SCALE GENOMIC DNA]</scope>
    <source>
        <strain evidence="11">IHBB 9852</strain>
    </source>
</reference>
<dbReference type="GO" id="GO:0005524">
    <property type="term" value="F:ATP binding"/>
    <property type="evidence" value="ECO:0007669"/>
    <property type="project" value="UniProtKB-KW"/>
</dbReference>
<dbReference type="GO" id="GO:0004066">
    <property type="term" value="F:asparagine synthase (glutamine-hydrolyzing) activity"/>
    <property type="evidence" value="ECO:0007669"/>
    <property type="project" value="UniProtKB-EC"/>
</dbReference>
<dbReference type="InterPro" id="IPR029055">
    <property type="entry name" value="Ntn_hydrolases_N"/>
</dbReference>
<dbReference type="InterPro" id="IPR017932">
    <property type="entry name" value="GATase_2_dom"/>
</dbReference>
<evidence type="ECO:0000256" key="4">
    <source>
        <dbReference type="ARBA" id="ARBA00022741"/>
    </source>
</evidence>
<dbReference type="PANTHER" id="PTHR43284">
    <property type="entry name" value="ASPARAGINE SYNTHETASE (GLUTAMINE-HYDROLYZING)"/>
    <property type="match status" value="1"/>
</dbReference>
<dbReference type="KEGG" id="pib:BBD41_12750"/>
<comment type="similarity">
    <text evidence="2">Belongs to the asparagine synthetase family.</text>
</comment>
<dbReference type="PROSITE" id="PS51278">
    <property type="entry name" value="GATASE_TYPE_2"/>
    <property type="match status" value="1"/>
</dbReference>
<feature type="domain" description="Glutamine amidotransferase type-2" evidence="10">
    <location>
        <begin position="1"/>
        <end position="217"/>
    </location>
</feature>
<dbReference type="PIRSF" id="PIRSF001589">
    <property type="entry name" value="Asn_synthetase_glu-h"/>
    <property type="match status" value="1"/>
</dbReference>
<dbReference type="InterPro" id="IPR033738">
    <property type="entry name" value="AsnB_N"/>
</dbReference>
<evidence type="ECO:0000256" key="9">
    <source>
        <dbReference type="PIRSR" id="PIRSR001589-2"/>
    </source>
</evidence>
<dbReference type="PANTHER" id="PTHR43284:SF1">
    <property type="entry name" value="ASPARAGINE SYNTHETASE"/>
    <property type="match status" value="1"/>
</dbReference>
<dbReference type="InterPro" id="IPR014729">
    <property type="entry name" value="Rossmann-like_a/b/a_fold"/>
</dbReference>
<evidence type="ECO:0000256" key="8">
    <source>
        <dbReference type="ARBA" id="ARBA00048741"/>
    </source>
</evidence>
<dbReference type="Gene3D" id="3.40.50.620">
    <property type="entry name" value="HUPs"/>
    <property type="match status" value="2"/>
</dbReference>
<dbReference type="Gene3D" id="3.60.20.10">
    <property type="entry name" value="Glutamine Phosphoribosylpyrophosphate, subunit 1, domain 1"/>
    <property type="match status" value="1"/>
</dbReference>
<keyword evidence="4 9" id="KW-0547">Nucleotide-binding</keyword>
<feature type="binding site" evidence="9">
    <location>
        <position position="298"/>
    </location>
    <ligand>
        <name>ATP</name>
        <dbReference type="ChEBI" id="CHEBI:30616"/>
    </ligand>
</feature>
<evidence type="ECO:0000256" key="6">
    <source>
        <dbReference type="ARBA" id="ARBA00022888"/>
    </source>
</evidence>
<evidence type="ECO:0000256" key="3">
    <source>
        <dbReference type="ARBA" id="ARBA00012737"/>
    </source>
</evidence>
<sequence>MSVIAGVYRLNEDAVQQEDKRLFIHAMGKYPADQRGVWDGGRMMLACHAQWITEQSVHEQLPFYDSMKRLAITADAIIDNREELMDELQVSSVRRADIADSELLLLAYDKWSERMTERLVGDFAFAIWDEKRQLLFCARDFSGSRTLYYHKDAEQFSFCTMTHPLLSLPHVHKQLNERWLAEFLAIKGVFEPPDVAATVYKNIYQLPPSHTLIVSNNRILISKYSSLSEIAPIKLSSPQEYEEGFREVFHKAVTARLKRTRRHIGAHLSGGLDSGSVVSFAARALQESNRQLHTFSYVPDEGFVDWTPKRRLADERPLIQQTVKYVGNIEDNYLSFSGSDPYTEIDDWLDILESPYKFFDNTFWLRGFYEQSQQRGIGILLNGARGNYSISWGPALDYYSKLVKRLQWYRLSREIKQYSKNVGAGRKTIYSIVGRKAFSFVDRLKPTPSPYEFPQLVHSDFAKRTGIYEKLSDPKFTGIGSTADLPSDPLEARKLHFDRINVWSTTGTSGSKLSVRYSVWGHDPTNDLRVIRFCLGTPIEQFVQDGMDRALIRRSTKGWLPDAIRLNQRTRGIQAADSIHRMSDKWPVIIQEVEQLSRDSRMNQLLNMPVIQEALTQARNGLDPSEAYGPSIKVLLRSIILYRFLQKNF</sequence>
<dbReference type="AlphaFoldDB" id="A0A1B2E0D1"/>
<dbReference type="SUPFAM" id="SSF56235">
    <property type="entry name" value="N-terminal nucleophile aminohydrolases (Ntn hydrolases)"/>
    <property type="match status" value="1"/>
</dbReference>
<dbReference type="GO" id="GO:0006529">
    <property type="term" value="P:asparagine biosynthetic process"/>
    <property type="evidence" value="ECO:0007669"/>
    <property type="project" value="UniProtKB-KW"/>
</dbReference>
<gene>
    <name evidence="11" type="ORF">BBD41_12750</name>
</gene>
<comment type="pathway">
    <text evidence="1">Amino-acid biosynthesis; L-asparagine biosynthesis; L-asparagine from L-aspartate (L-Gln route): step 1/1.</text>
</comment>
<comment type="catalytic activity">
    <reaction evidence="8">
        <text>L-aspartate + L-glutamine + ATP + H2O = L-asparagine + L-glutamate + AMP + diphosphate + H(+)</text>
        <dbReference type="Rhea" id="RHEA:12228"/>
        <dbReference type="ChEBI" id="CHEBI:15377"/>
        <dbReference type="ChEBI" id="CHEBI:15378"/>
        <dbReference type="ChEBI" id="CHEBI:29985"/>
        <dbReference type="ChEBI" id="CHEBI:29991"/>
        <dbReference type="ChEBI" id="CHEBI:30616"/>
        <dbReference type="ChEBI" id="CHEBI:33019"/>
        <dbReference type="ChEBI" id="CHEBI:58048"/>
        <dbReference type="ChEBI" id="CHEBI:58359"/>
        <dbReference type="ChEBI" id="CHEBI:456215"/>
        <dbReference type="EC" id="6.3.5.4"/>
    </reaction>
</comment>
<organism evidence="11">
    <name type="scientific">Paenibacillus ihbetae</name>
    <dbReference type="NCBI Taxonomy" id="1870820"/>
    <lineage>
        <taxon>Bacteria</taxon>
        <taxon>Bacillati</taxon>
        <taxon>Bacillota</taxon>
        <taxon>Bacilli</taxon>
        <taxon>Bacillales</taxon>
        <taxon>Paenibacillaceae</taxon>
        <taxon>Paenibacillus</taxon>
    </lineage>
</organism>
<name>A0A1B2E0D1_9BACL</name>
<dbReference type="InterPro" id="IPR006426">
    <property type="entry name" value="Asn_synth_AEB"/>
</dbReference>
<dbReference type="SUPFAM" id="SSF52402">
    <property type="entry name" value="Adenine nucleotide alpha hydrolases-like"/>
    <property type="match status" value="1"/>
</dbReference>
<evidence type="ECO:0000256" key="5">
    <source>
        <dbReference type="ARBA" id="ARBA00022840"/>
    </source>
</evidence>
<keyword evidence="6" id="KW-0061">Asparagine biosynthesis</keyword>
<dbReference type="Pfam" id="PF13537">
    <property type="entry name" value="GATase_7"/>
    <property type="match status" value="1"/>
</dbReference>